<sequence>MDRETRVFAESHFRGLEGRLPSRVCPKLDRVDFIEKPDSFSYADFFKGYLLPNLPCVFSSAFTEDWGSRRLWVTPSGKPNFDYLLQNYGDVVVPVANCGVQEYNSNPKEHMALRDYISYWKEYIQGNYSSSRGCLYLKDWHLCRSPFHADIFRSFSWSVNICGRKKWFFFPPGQEDALRDRHGGLPYDVTSPSLLDSRLHPMRDGCSPPLEVTQEAGEMVFVPSGWHHQVHNLEDTISINHNWVNGCNLANMWHFLQQELRAVQQEVIEWRDAMPDWHHHCQVIMKSCSGINFEEFYHFLKIIAERRLLLLAKGMSPGQAEGGEDTGLGPQQAAFDISRIAEVLESVVVHPDFQRVDTSTFSPRPEVLLRQLKEAVAATTSL</sequence>
<evidence type="ECO:0000256" key="1">
    <source>
        <dbReference type="ARBA" id="ARBA00038068"/>
    </source>
</evidence>
<evidence type="ECO:0000256" key="3">
    <source>
        <dbReference type="ARBA" id="ARBA00082904"/>
    </source>
</evidence>
<protein>
    <recommendedName>
        <fullName evidence="3">Jumonji domain-containing protein 4</fullName>
    </recommendedName>
</protein>
<dbReference type="PROSITE" id="PS51184">
    <property type="entry name" value="JMJC"/>
    <property type="match status" value="1"/>
</dbReference>
<dbReference type="SUPFAM" id="SSF51197">
    <property type="entry name" value="Clavaminate synthase-like"/>
    <property type="match status" value="1"/>
</dbReference>
<dbReference type="SMART" id="SM00558">
    <property type="entry name" value="JmjC"/>
    <property type="match status" value="1"/>
</dbReference>
<dbReference type="GeneID" id="110146016"/>
<comment type="similarity">
    <text evidence="1">Belongs to the JMJD6 family.</text>
</comment>
<evidence type="ECO:0000259" key="4">
    <source>
        <dbReference type="PROSITE" id="PS51184"/>
    </source>
</evidence>
<reference evidence="5" key="1">
    <citation type="journal article" date="2022" name="J. Hered.">
        <title>A De Novo Chromosome-Level Genome Assembly of the White-Tailed Deer, Odocoileus Virginianus.</title>
        <authorList>
            <person name="London E.W."/>
            <person name="Roca A.L."/>
            <person name="Novakofski J.E."/>
            <person name="Mateus-Pinilla N.E."/>
        </authorList>
    </citation>
    <scope>NUCLEOTIDE SEQUENCE [LARGE SCALE GENOMIC DNA]</scope>
</reference>
<accession>A0ABM4HNM6</accession>
<name>A0ABM4HNM6_ODOVR</name>
<evidence type="ECO:0000313" key="6">
    <source>
        <dbReference type="RefSeq" id="XP_070317180.1"/>
    </source>
</evidence>
<reference evidence="6" key="2">
    <citation type="submission" date="2025-08" db="UniProtKB">
        <authorList>
            <consortium name="RefSeq"/>
        </authorList>
    </citation>
    <scope>IDENTIFICATION</scope>
    <source>
        <tissue evidence="6">Tongue muscle</tissue>
    </source>
</reference>
<dbReference type="InterPro" id="IPR050910">
    <property type="entry name" value="JMJD6_ArgDemeth/LysHydrox"/>
</dbReference>
<keyword evidence="5" id="KW-1185">Reference proteome</keyword>
<evidence type="ECO:0000313" key="5">
    <source>
        <dbReference type="Proteomes" id="UP001652640"/>
    </source>
</evidence>
<comment type="catalytic activity">
    <reaction evidence="2">
        <text>L-lysyl-[protein] + 2-oxoglutarate + O2 = 4-hydroxy-L-lysyl-[protein] + succinate + CO2</text>
        <dbReference type="Rhea" id="RHEA:57156"/>
        <dbReference type="Rhea" id="RHEA-COMP:9752"/>
        <dbReference type="Rhea" id="RHEA-COMP:15084"/>
        <dbReference type="ChEBI" id="CHEBI:15379"/>
        <dbReference type="ChEBI" id="CHEBI:16526"/>
        <dbReference type="ChEBI" id="CHEBI:16810"/>
        <dbReference type="ChEBI" id="CHEBI:29969"/>
        <dbReference type="ChEBI" id="CHEBI:30031"/>
        <dbReference type="ChEBI" id="CHEBI:141495"/>
    </reaction>
</comment>
<dbReference type="Pfam" id="PF02373">
    <property type="entry name" value="JmjC"/>
    <property type="match status" value="1"/>
</dbReference>
<feature type="domain" description="JmjC" evidence="4">
    <location>
        <begin position="60"/>
        <end position="260"/>
    </location>
</feature>
<evidence type="ECO:0000256" key="2">
    <source>
        <dbReference type="ARBA" id="ARBA00047762"/>
    </source>
</evidence>
<organism evidence="5 6">
    <name type="scientific">Odocoileus virginianus</name>
    <name type="common">White-tailed deer</name>
    <dbReference type="NCBI Taxonomy" id="9874"/>
    <lineage>
        <taxon>Eukaryota</taxon>
        <taxon>Metazoa</taxon>
        <taxon>Chordata</taxon>
        <taxon>Craniata</taxon>
        <taxon>Vertebrata</taxon>
        <taxon>Euteleostomi</taxon>
        <taxon>Mammalia</taxon>
        <taxon>Eutheria</taxon>
        <taxon>Laurasiatheria</taxon>
        <taxon>Artiodactyla</taxon>
        <taxon>Ruminantia</taxon>
        <taxon>Pecora</taxon>
        <taxon>Cervidae</taxon>
        <taxon>Odocoileinae</taxon>
        <taxon>Odocoileus</taxon>
    </lineage>
</organism>
<dbReference type="PANTHER" id="PTHR12480:SF6">
    <property type="entry name" value="2-OXOGLUTARATE AND IRON-DEPENDENT OXYGENASE JMJD4"/>
    <property type="match status" value="1"/>
</dbReference>
<proteinExistence type="inferred from homology"/>
<dbReference type="PANTHER" id="PTHR12480">
    <property type="entry name" value="ARGININE DEMETHYLASE AND LYSYL-HYDROXYLASE JMJD"/>
    <property type="match status" value="1"/>
</dbReference>
<gene>
    <name evidence="6" type="primary">JMJD4</name>
</gene>
<dbReference type="RefSeq" id="XP_070317180.1">
    <property type="nucleotide sequence ID" value="XM_070461079.1"/>
</dbReference>
<dbReference type="Proteomes" id="UP001652640">
    <property type="component" value="Chromosome 3"/>
</dbReference>
<dbReference type="InterPro" id="IPR003347">
    <property type="entry name" value="JmjC_dom"/>
</dbReference>
<dbReference type="Gene3D" id="2.60.120.650">
    <property type="entry name" value="Cupin"/>
    <property type="match status" value="2"/>
</dbReference>